<feature type="transmembrane region" description="Helical" evidence="11">
    <location>
        <begin position="382"/>
        <end position="405"/>
    </location>
</feature>
<dbReference type="PROSITE" id="PS51257">
    <property type="entry name" value="PROKAR_LIPOPROTEIN"/>
    <property type="match status" value="1"/>
</dbReference>
<feature type="chain" id="PRO_5002496234" evidence="12">
    <location>
        <begin position="24"/>
        <end position="480"/>
    </location>
</feature>
<evidence type="ECO:0000256" key="8">
    <source>
        <dbReference type="ARBA" id="ARBA00023136"/>
    </source>
</evidence>
<keyword evidence="3" id="KW-0050">Antiport</keyword>
<keyword evidence="5 11" id="KW-1133">Transmembrane helix</keyword>
<accession>A0A0F5VB65</accession>
<dbReference type="PATRIC" id="fig|265726.11.peg.906"/>
<dbReference type="PANTHER" id="PTHR43269:SF2">
    <property type="entry name" value="SODIUM_PROTON ANTIPORTER 1-RELATED"/>
    <property type="match status" value="1"/>
</dbReference>
<feature type="transmembrane region" description="Helical" evidence="11">
    <location>
        <begin position="349"/>
        <end position="370"/>
    </location>
</feature>
<dbReference type="GO" id="GO:0016020">
    <property type="term" value="C:membrane"/>
    <property type="evidence" value="ECO:0007669"/>
    <property type="project" value="UniProtKB-SubCell"/>
</dbReference>
<dbReference type="Proteomes" id="UP000033633">
    <property type="component" value="Unassembled WGS sequence"/>
</dbReference>
<evidence type="ECO:0000256" key="11">
    <source>
        <dbReference type="SAM" id="Phobius"/>
    </source>
</evidence>
<evidence type="ECO:0000259" key="13">
    <source>
        <dbReference type="Pfam" id="PF03600"/>
    </source>
</evidence>
<evidence type="ECO:0000256" key="5">
    <source>
        <dbReference type="ARBA" id="ARBA00022989"/>
    </source>
</evidence>
<dbReference type="GO" id="GO:0015297">
    <property type="term" value="F:antiporter activity"/>
    <property type="evidence" value="ECO:0007669"/>
    <property type="project" value="UniProtKB-KW"/>
</dbReference>
<evidence type="ECO:0000256" key="9">
    <source>
        <dbReference type="ARBA" id="ARBA00023201"/>
    </source>
</evidence>
<dbReference type="PANTHER" id="PTHR43269">
    <property type="entry name" value="SODIUM/PROTON ANTIPORTER 1-RELATED"/>
    <property type="match status" value="1"/>
</dbReference>
<feature type="domain" description="Citrate transporter-like" evidence="13">
    <location>
        <begin position="38"/>
        <end position="424"/>
    </location>
</feature>
<dbReference type="OrthoDB" id="9772058at2"/>
<dbReference type="InterPro" id="IPR004680">
    <property type="entry name" value="Cit_transptr-like_dom"/>
</dbReference>
<keyword evidence="8 11" id="KW-0472">Membrane</keyword>
<feature type="transmembrane region" description="Helical" evidence="11">
    <location>
        <begin position="285"/>
        <end position="302"/>
    </location>
</feature>
<comment type="similarity">
    <text evidence="10">Belongs to the NhaD Na(+)/H(+) (TC 2.A.62) antiporter family.</text>
</comment>
<keyword evidence="6" id="KW-0915">Sodium</keyword>
<dbReference type="Pfam" id="PF03600">
    <property type="entry name" value="CitMHS"/>
    <property type="match status" value="1"/>
</dbReference>
<dbReference type="GO" id="GO:0006814">
    <property type="term" value="P:sodium ion transport"/>
    <property type="evidence" value="ECO:0007669"/>
    <property type="project" value="UniProtKB-KW"/>
</dbReference>
<comment type="subcellular location">
    <subcellularLocation>
        <location evidence="1">Membrane</location>
        <topology evidence="1">Multi-pass membrane protein</topology>
    </subcellularLocation>
</comment>
<keyword evidence="15" id="KW-1185">Reference proteome</keyword>
<reference evidence="14 15" key="1">
    <citation type="submission" date="2014-12" db="EMBL/GenBank/DDBJ databases">
        <title>Mercury Reductase activity and rhizosphere competence traits in the genome of root associated Photobacterium halotolerans MELD1.</title>
        <authorList>
            <person name="Mathew D.C."/>
            <person name="Huang C.-C."/>
        </authorList>
    </citation>
    <scope>NUCLEOTIDE SEQUENCE [LARGE SCALE GENOMIC DNA]</scope>
    <source>
        <strain evidence="14 15">MELD1</strain>
    </source>
</reference>
<dbReference type="AlphaFoldDB" id="A0A0F5VB65"/>
<feature type="transmembrane region" description="Helical" evidence="11">
    <location>
        <begin position="417"/>
        <end position="444"/>
    </location>
</feature>
<feature type="transmembrane region" description="Helical" evidence="11">
    <location>
        <begin position="39"/>
        <end position="58"/>
    </location>
</feature>
<organism evidence="14 15">
    <name type="scientific">Photobacterium halotolerans</name>
    <dbReference type="NCBI Taxonomy" id="265726"/>
    <lineage>
        <taxon>Bacteria</taxon>
        <taxon>Pseudomonadati</taxon>
        <taxon>Pseudomonadota</taxon>
        <taxon>Gammaproteobacteria</taxon>
        <taxon>Vibrionales</taxon>
        <taxon>Vibrionaceae</taxon>
        <taxon>Photobacterium</taxon>
    </lineage>
</organism>
<gene>
    <name evidence="14" type="ORF">KY46_13380</name>
</gene>
<evidence type="ECO:0000256" key="3">
    <source>
        <dbReference type="ARBA" id="ARBA00022449"/>
    </source>
</evidence>
<evidence type="ECO:0000256" key="4">
    <source>
        <dbReference type="ARBA" id="ARBA00022692"/>
    </source>
</evidence>
<dbReference type="NCBIfam" id="NF038006">
    <property type="entry name" value="NhaD_1"/>
    <property type="match status" value="1"/>
</dbReference>
<keyword evidence="9" id="KW-0739">Sodium transport</keyword>
<evidence type="ECO:0000313" key="14">
    <source>
        <dbReference type="EMBL" id="KKC99363.1"/>
    </source>
</evidence>
<dbReference type="EMBL" id="JWYV01000011">
    <property type="protein sequence ID" value="KKC99363.1"/>
    <property type="molecule type" value="Genomic_DNA"/>
</dbReference>
<name>A0A0F5VB65_9GAMM</name>
<evidence type="ECO:0000256" key="1">
    <source>
        <dbReference type="ARBA" id="ARBA00004141"/>
    </source>
</evidence>
<keyword evidence="7" id="KW-0406">Ion transport</keyword>
<evidence type="ECO:0000313" key="15">
    <source>
        <dbReference type="Proteomes" id="UP000033633"/>
    </source>
</evidence>
<evidence type="ECO:0000256" key="6">
    <source>
        <dbReference type="ARBA" id="ARBA00023053"/>
    </source>
</evidence>
<protein>
    <submittedName>
        <fullName evidence="14">Sodium:proton antiporter</fullName>
    </submittedName>
</protein>
<keyword evidence="12" id="KW-0732">Signal</keyword>
<feature type="transmembrane region" description="Helical" evidence="11">
    <location>
        <begin position="262"/>
        <end position="279"/>
    </location>
</feature>
<feature type="transmembrane region" description="Helical" evidence="11">
    <location>
        <begin position="456"/>
        <end position="474"/>
    </location>
</feature>
<keyword evidence="2" id="KW-0813">Transport</keyword>
<dbReference type="RefSeq" id="WP_046221141.1">
    <property type="nucleotide sequence ID" value="NZ_JWYV01000011.1"/>
</dbReference>
<dbReference type="InterPro" id="IPR045016">
    <property type="entry name" value="NhaD-like"/>
</dbReference>
<evidence type="ECO:0000256" key="12">
    <source>
        <dbReference type="SAM" id="SignalP"/>
    </source>
</evidence>
<dbReference type="STRING" id="265726.KY46_13380"/>
<sequence>MRKKVSYFVLLLILLGCPFLAFASTESMGLDLTRTTIGYIAILIFVVAYGLVMAEEYLQLRKSKPMLLAAGIIWIMIGFAYKEQGAIETAHMALEHNLLEYAELMLFLLVAMTYISAMEERRLFDALQGWMVSKGFNFRSLFWLTGFLAFFISPVADNLTTALLMCAVVMKVGGENTRFINLACINIVVAANAGGAFSPFGDITTLMVWQAGLVRFTQFFELFVPALVNYLVPALIMSFFVPRTKPETISEYVELKRGARRIVLLFLLTILTAVAFHAYLHFPPVMGMMMGLAYLSLFGFFLQKTLPRSLERKRAIAMANNDSAALERLGSVVPFDVFRRISMAEWDTLLFFYGVVMCVGGLSLLGYLSVASNLMYTQWDPMWANITVGVLSAVIDNIPVMFAVLTMNPDMSIGNWLLVTLTAGVGGSLLSIGSAAGVALMGAAHGKYTFFGHLKWTPVIALGYILSIVVHLLMNSAEFG</sequence>
<feature type="transmembrane region" description="Helical" evidence="11">
    <location>
        <begin position="65"/>
        <end position="81"/>
    </location>
</feature>
<evidence type="ECO:0000256" key="10">
    <source>
        <dbReference type="ARBA" id="ARBA00025753"/>
    </source>
</evidence>
<feature type="signal peptide" evidence="12">
    <location>
        <begin position="1"/>
        <end position="23"/>
    </location>
</feature>
<proteinExistence type="inferred from homology"/>
<feature type="transmembrane region" description="Helical" evidence="11">
    <location>
        <begin position="222"/>
        <end position="241"/>
    </location>
</feature>
<keyword evidence="4 11" id="KW-0812">Transmembrane</keyword>
<evidence type="ECO:0000256" key="7">
    <source>
        <dbReference type="ARBA" id="ARBA00023065"/>
    </source>
</evidence>
<evidence type="ECO:0000256" key="2">
    <source>
        <dbReference type="ARBA" id="ARBA00022448"/>
    </source>
</evidence>
<comment type="caution">
    <text evidence="14">The sequence shown here is derived from an EMBL/GenBank/DDBJ whole genome shotgun (WGS) entry which is preliminary data.</text>
</comment>